<feature type="region of interest" description="Disordered" evidence="1">
    <location>
        <begin position="39"/>
        <end position="70"/>
    </location>
</feature>
<organism evidence="2 3">
    <name type="scientific">Monoraphidium neglectum</name>
    <dbReference type="NCBI Taxonomy" id="145388"/>
    <lineage>
        <taxon>Eukaryota</taxon>
        <taxon>Viridiplantae</taxon>
        <taxon>Chlorophyta</taxon>
        <taxon>core chlorophytes</taxon>
        <taxon>Chlorophyceae</taxon>
        <taxon>CS clade</taxon>
        <taxon>Sphaeropleales</taxon>
        <taxon>Selenastraceae</taxon>
        <taxon>Monoraphidium</taxon>
    </lineage>
</organism>
<dbReference type="KEGG" id="mng:MNEG_13589"/>
<reference evidence="2 3" key="1">
    <citation type="journal article" date="2013" name="BMC Genomics">
        <title>Reconstruction of the lipid metabolism for the microalga Monoraphidium neglectum from its genome sequence reveals characteristics suitable for biofuel production.</title>
        <authorList>
            <person name="Bogen C."/>
            <person name="Al-Dilaimi A."/>
            <person name="Albersmeier A."/>
            <person name="Wichmann J."/>
            <person name="Grundmann M."/>
            <person name="Rupp O."/>
            <person name="Lauersen K.J."/>
            <person name="Blifernez-Klassen O."/>
            <person name="Kalinowski J."/>
            <person name="Goesmann A."/>
            <person name="Mussgnug J.H."/>
            <person name="Kruse O."/>
        </authorList>
    </citation>
    <scope>NUCLEOTIDE SEQUENCE [LARGE SCALE GENOMIC DNA]</scope>
    <source>
        <strain evidence="2 3">SAG 48.87</strain>
    </source>
</reference>
<dbReference type="RefSeq" id="XP_013893395.1">
    <property type="nucleotide sequence ID" value="XM_014037941.1"/>
</dbReference>
<evidence type="ECO:0000313" key="2">
    <source>
        <dbReference type="EMBL" id="KIY94375.1"/>
    </source>
</evidence>
<dbReference type="EMBL" id="KK104139">
    <property type="protein sequence ID" value="KIY94375.1"/>
    <property type="molecule type" value="Genomic_DNA"/>
</dbReference>
<dbReference type="STRING" id="145388.A0A0D2MH38"/>
<gene>
    <name evidence="2" type="ORF">MNEG_13589</name>
</gene>
<feature type="compositionally biased region" description="Gly residues" evidence="1">
    <location>
        <begin position="54"/>
        <end position="64"/>
    </location>
</feature>
<dbReference type="Proteomes" id="UP000054498">
    <property type="component" value="Unassembled WGS sequence"/>
</dbReference>
<evidence type="ECO:0000256" key="1">
    <source>
        <dbReference type="SAM" id="MobiDB-lite"/>
    </source>
</evidence>
<proteinExistence type="predicted"/>
<evidence type="ECO:0000313" key="3">
    <source>
        <dbReference type="Proteomes" id="UP000054498"/>
    </source>
</evidence>
<dbReference type="AlphaFoldDB" id="A0A0D2MH38"/>
<feature type="non-terminal residue" evidence="2">
    <location>
        <position position="1"/>
    </location>
</feature>
<protein>
    <submittedName>
        <fullName evidence="2">Uncharacterized protein</fullName>
    </submittedName>
</protein>
<name>A0A0D2MH38_9CHLO</name>
<accession>A0A0D2MH38</accession>
<keyword evidence="3" id="KW-1185">Reference proteome</keyword>
<dbReference type="GeneID" id="25731066"/>
<sequence length="70" mass="6845">AFEIVARPALDSAGSSIDRLKMAIYTKFAAWGLPCPITGHPNSGKFGGEQQQQAGGGGGGGASGGAPATV</sequence>